<evidence type="ECO:0000256" key="4">
    <source>
        <dbReference type="ARBA" id="ARBA00023284"/>
    </source>
</evidence>
<dbReference type="InterPro" id="IPR013766">
    <property type="entry name" value="Thioredoxin_domain"/>
</dbReference>
<dbReference type="Proteomes" id="UP000589716">
    <property type="component" value="Unassembled WGS sequence"/>
</dbReference>
<evidence type="ECO:0000313" key="6">
    <source>
        <dbReference type="EMBL" id="NZA02471.1"/>
    </source>
</evidence>
<dbReference type="InterPro" id="IPR050553">
    <property type="entry name" value="Thioredoxin_ResA/DsbE_sf"/>
</dbReference>
<dbReference type="SUPFAM" id="SSF52833">
    <property type="entry name" value="Thioredoxin-like"/>
    <property type="match status" value="1"/>
</dbReference>
<evidence type="ECO:0000313" key="7">
    <source>
        <dbReference type="Proteomes" id="UP000589716"/>
    </source>
</evidence>
<dbReference type="PANTHER" id="PTHR42852">
    <property type="entry name" value="THIOL:DISULFIDE INTERCHANGE PROTEIN DSBE"/>
    <property type="match status" value="1"/>
</dbReference>
<dbReference type="PANTHER" id="PTHR42852:SF6">
    <property type="entry name" value="THIOL:DISULFIDE INTERCHANGE PROTEIN DSBE"/>
    <property type="match status" value="1"/>
</dbReference>
<sequence length="192" mass="20264">MNSPDDLSTPPAAAAKAARPTGRRLALAAVALAAAGAGALFSARRLALDEPDTTGLWDRSFPAPDGSALALATLRGRPLLVNFWATWCPPCVEELPLLSSFYNENKANGWQLIGLAVDKPEPVARFLAKSPVSFPVALAGLEGVELTRALGNAAGGLPFSVLFDATGQLRDRKLGQLHARDLAAWRDRLGRS</sequence>
<proteinExistence type="predicted"/>
<dbReference type="GO" id="GO:0030313">
    <property type="term" value="C:cell envelope"/>
    <property type="evidence" value="ECO:0007669"/>
    <property type="project" value="UniProtKB-SubCell"/>
</dbReference>
<keyword evidence="7" id="KW-1185">Reference proteome</keyword>
<gene>
    <name evidence="6" type="ORF">H0I39_13175</name>
</gene>
<keyword evidence="3" id="KW-1015">Disulfide bond</keyword>
<dbReference type="RefSeq" id="WP_180550803.1">
    <property type="nucleotide sequence ID" value="NZ_JACCKX010000001.1"/>
</dbReference>
<evidence type="ECO:0000259" key="5">
    <source>
        <dbReference type="PROSITE" id="PS51352"/>
    </source>
</evidence>
<keyword evidence="4" id="KW-0676">Redox-active center</keyword>
<dbReference type="CDD" id="cd02966">
    <property type="entry name" value="TlpA_like_family"/>
    <property type="match status" value="1"/>
</dbReference>
<dbReference type="InterPro" id="IPR013740">
    <property type="entry name" value="Redoxin"/>
</dbReference>
<dbReference type="GO" id="GO:0017004">
    <property type="term" value="P:cytochrome complex assembly"/>
    <property type="evidence" value="ECO:0007669"/>
    <property type="project" value="UniProtKB-KW"/>
</dbReference>
<organism evidence="6 7">
    <name type="scientific">Ottowia beijingensis</name>
    <dbReference type="NCBI Taxonomy" id="1207057"/>
    <lineage>
        <taxon>Bacteria</taxon>
        <taxon>Pseudomonadati</taxon>
        <taxon>Pseudomonadota</taxon>
        <taxon>Betaproteobacteria</taxon>
        <taxon>Burkholderiales</taxon>
        <taxon>Comamonadaceae</taxon>
        <taxon>Ottowia</taxon>
    </lineage>
</organism>
<keyword evidence="2" id="KW-0201">Cytochrome c-type biogenesis</keyword>
<evidence type="ECO:0000256" key="1">
    <source>
        <dbReference type="ARBA" id="ARBA00004196"/>
    </source>
</evidence>
<dbReference type="InterPro" id="IPR017937">
    <property type="entry name" value="Thioredoxin_CS"/>
</dbReference>
<evidence type="ECO:0000256" key="2">
    <source>
        <dbReference type="ARBA" id="ARBA00022748"/>
    </source>
</evidence>
<accession>A0A853IW77</accession>
<dbReference type="InterPro" id="IPR036249">
    <property type="entry name" value="Thioredoxin-like_sf"/>
</dbReference>
<feature type="domain" description="Thioredoxin" evidence="5">
    <location>
        <begin position="37"/>
        <end position="191"/>
    </location>
</feature>
<dbReference type="Gene3D" id="3.40.30.10">
    <property type="entry name" value="Glutaredoxin"/>
    <property type="match status" value="1"/>
</dbReference>
<dbReference type="Pfam" id="PF08534">
    <property type="entry name" value="Redoxin"/>
    <property type="match status" value="1"/>
</dbReference>
<comment type="caution">
    <text evidence="6">The sequence shown here is derived from an EMBL/GenBank/DDBJ whole genome shotgun (WGS) entry which is preliminary data.</text>
</comment>
<dbReference type="GO" id="GO:0015036">
    <property type="term" value="F:disulfide oxidoreductase activity"/>
    <property type="evidence" value="ECO:0007669"/>
    <property type="project" value="UniProtKB-ARBA"/>
</dbReference>
<dbReference type="PROSITE" id="PS00194">
    <property type="entry name" value="THIOREDOXIN_1"/>
    <property type="match status" value="1"/>
</dbReference>
<dbReference type="PROSITE" id="PS51352">
    <property type="entry name" value="THIOREDOXIN_2"/>
    <property type="match status" value="1"/>
</dbReference>
<name>A0A853IW77_9BURK</name>
<reference evidence="6 7" key="1">
    <citation type="submission" date="2020-07" db="EMBL/GenBank/DDBJ databases">
        <authorList>
            <person name="Maaloum M."/>
        </authorList>
    </citation>
    <scope>NUCLEOTIDE SEQUENCE [LARGE SCALE GENOMIC DNA]</scope>
    <source>
        <strain evidence="6 7">GCS-AN-3</strain>
    </source>
</reference>
<dbReference type="EMBL" id="JACCKX010000001">
    <property type="protein sequence ID" value="NZA02471.1"/>
    <property type="molecule type" value="Genomic_DNA"/>
</dbReference>
<dbReference type="AlphaFoldDB" id="A0A853IW77"/>
<comment type="subcellular location">
    <subcellularLocation>
        <location evidence="1">Cell envelope</location>
    </subcellularLocation>
</comment>
<protein>
    <submittedName>
        <fullName evidence="6">TlpA family protein disulfide reductase</fullName>
    </submittedName>
</protein>
<evidence type="ECO:0000256" key="3">
    <source>
        <dbReference type="ARBA" id="ARBA00023157"/>
    </source>
</evidence>